<keyword evidence="1" id="KW-0812">Transmembrane</keyword>
<comment type="caution">
    <text evidence="3">The sequence shown here is derived from an EMBL/GenBank/DDBJ whole genome shotgun (WGS) entry which is preliminary data.</text>
</comment>
<dbReference type="Pfam" id="PF18895">
    <property type="entry name" value="T4SS_pilin"/>
    <property type="match status" value="1"/>
</dbReference>
<gene>
    <name evidence="3" type="ORF">A3D03_01070</name>
</gene>
<sequence>MKKLTALVSSTALLLTAAGSVFAVEPTGLSINIAQPSNLKIGDFGKLLSATIGAVLIISALAAFIYLIWGGIQWITSGGDKSATEAARSRIQSAILGLFIVFAAWAIMLVIGNFFGFSLTNLSFPTPFN</sequence>
<evidence type="ECO:0000256" key="2">
    <source>
        <dbReference type="SAM" id="SignalP"/>
    </source>
</evidence>
<reference evidence="3 4" key="1">
    <citation type="journal article" date="2016" name="Nat. Commun.">
        <title>Thousands of microbial genomes shed light on interconnected biogeochemical processes in an aquifer system.</title>
        <authorList>
            <person name="Anantharaman K."/>
            <person name="Brown C.T."/>
            <person name="Hug L.A."/>
            <person name="Sharon I."/>
            <person name="Castelle C.J."/>
            <person name="Probst A.J."/>
            <person name="Thomas B.C."/>
            <person name="Singh A."/>
            <person name="Wilkins M.J."/>
            <person name="Karaoz U."/>
            <person name="Brodie E.L."/>
            <person name="Williams K.H."/>
            <person name="Hubbard S.S."/>
            <person name="Banfield J.F."/>
        </authorList>
    </citation>
    <scope>NUCLEOTIDE SEQUENCE [LARGE SCALE GENOMIC DNA]</scope>
</reference>
<dbReference type="InterPro" id="IPR043993">
    <property type="entry name" value="T4SS_pilin"/>
</dbReference>
<feature type="transmembrane region" description="Helical" evidence="1">
    <location>
        <begin position="47"/>
        <end position="72"/>
    </location>
</feature>
<keyword evidence="1" id="KW-1133">Transmembrane helix</keyword>
<feature type="chain" id="PRO_5009522963" evidence="2">
    <location>
        <begin position="24"/>
        <end position="129"/>
    </location>
</feature>
<evidence type="ECO:0000256" key="1">
    <source>
        <dbReference type="SAM" id="Phobius"/>
    </source>
</evidence>
<name>A0A1F6A787_9BACT</name>
<keyword evidence="2" id="KW-0732">Signal</keyword>
<keyword evidence="1" id="KW-0472">Membrane</keyword>
<dbReference type="Proteomes" id="UP000177092">
    <property type="component" value="Unassembled WGS sequence"/>
</dbReference>
<accession>A0A1F6A787</accession>
<organism evidence="3 4">
    <name type="scientific">Candidatus Gottesmanbacteria bacterium RIFCSPHIGHO2_02_FULL_40_13</name>
    <dbReference type="NCBI Taxonomy" id="1798384"/>
    <lineage>
        <taxon>Bacteria</taxon>
        <taxon>Candidatus Gottesmaniibacteriota</taxon>
    </lineage>
</organism>
<evidence type="ECO:0000313" key="3">
    <source>
        <dbReference type="EMBL" id="OGG20589.1"/>
    </source>
</evidence>
<dbReference type="STRING" id="1798384.A3D03_01070"/>
<dbReference type="AlphaFoldDB" id="A0A1F6A787"/>
<dbReference type="EMBL" id="MFJN01000042">
    <property type="protein sequence ID" value="OGG20589.1"/>
    <property type="molecule type" value="Genomic_DNA"/>
</dbReference>
<evidence type="ECO:0000313" key="4">
    <source>
        <dbReference type="Proteomes" id="UP000177092"/>
    </source>
</evidence>
<feature type="transmembrane region" description="Helical" evidence="1">
    <location>
        <begin position="93"/>
        <end position="115"/>
    </location>
</feature>
<proteinExistence type="predicted"/>
<protein>
    <submittedName>
        <fullName evidence="3">Uncharacterized protein</fullName>
    </submittedName>
</protein>
<feature type="signal peptide" evidence="2">
    <location>
        <begin position="1"/>
        <end position="23"/>
    </location>
</feature>